<name>G7E0H1_MIXOS</name>
<keyword evidence="3" id="KW-1185">Reference proteome</keyword>
<feature type="region of interest" description="Disordered" evidence="1">
    <location>
        <begin position="1"/>
        <end position="34"/>
    </location>
</feature>
<proteinExistence type="predicted"/>
<reference evidence="2 3" key="2">
    <citation type="journal article" date="2012" name="Open Biol.">
        <title>Characteristics of nucleosomes and linker DNA regions on the genome of the basidiomycete Mixia osmundae revealed by mono- and dinucleosome mapping.</title>
        <authorList>
            <person name="Nishida H."/>
            <person name="Kondo S."/>
            <person name="Matsumoto T."/>
            <person name="Suzuki Y."/>
            <person name="Yoshikawa H."/>
            <person name="Taylor T.D."/>
            <person name="Sugiyama J."/>
        </authorList>
    </citation>
    <scope>NUCLEOTIDE SEQUENCE [LARGE SCALE GENOMIC DNA]</scope>
    <source>
        <strain evidence="3">CBS 9802 / IAM 14324 / JCM 22182 / KY 12970</strain>
    </source>
</reference>
<dbReference type="HOGENOM" id="CLU_2121661_0_0_1"/>
<reference evidence="2 3" key="1">
    <citation type="journal article" date="2011" name="J. Gen. Appl. Microbiol.">
        <title>Draft genome sequencing of the enigmatic basidiomycete Mixia osmundae.</title>
        <authorList>
            <person name="Nishida H."/>
            <person name="Nagatsuka Y."/>
            <person name="Sugiyama J."/>
        </authorList>
    </citation>
    <scope>NUCLEOTIDE SEQUENCE [LARGE SCALE GENOMIC DNA]</scope>
    <source>
        <strain evidence="3">CBS 9802 / IAM 14324 / JCM 22182 / KY 12970</strain>
    </source>
</reference>
<accession>G7E0H1</accession>
<dbReference type="AlphaFoldDB" id="G7E0H1"/>
<feature type="region of interest" description="Disordered" evidence="1">
    <location>
        <begin position="83"/>
        <end position="114"/>
    </location>
</feature>
<dbReference type="InParanoid" id="G7E0H1"/>
<dbReference type="Proteomes" id="UP000009131">
    <property type="component" value="Unassembled WGS sequence"/>
</dbReference>
<dbReference type="EMBL" id="BABT02000078">
    <property type="protein sequence ID" value="GAA96331.1"/>
    <property type="molecule type" value="Genomic_DNA"/>
</dbReference>
<evidence type="ECO:0000313" key="3">
    <source>
        <dbReference type="Proteomes" id="UP000009131"/>
    </source>
</evidence>
<organism evidence="2 3">
    <name type="scientific">Mixia osmundae (strain CBS 9802 / IAM 14324 / JCM 22182 / KY 12970)</name>
    <dbReference type="NCBI Taxonomy" id="764103"/>
    <lineage>
        <taxon>Eukaryota</taxon>
        <taxon>Fungi</taxon>
        <taxon>Dikarya</taxon>
        <taxon>Basidiomycota</taxon>
        <taxon>Pucciniomycotina</taxon>
        <taxon>Mixiomycetes</taxon>
        <taxon>Mixiales</taxon>
        <taxon>Mixiaceae</taxon>
        <taxon>Mixia</taxon>
    </lineage>
</organism>
<gene>
    <name evidence="2" type="primary">Mo02997</name>
    <name evidence="2" type="ORF">E5Q_02997</name>
</gene>
<evidence type="ECO:0000313" key="2">
    <source>
        <dbReference type="EMBL" id="GAA96331.1"/>
    </source>
</evidence>
<comment type="caution">
    <text evidence="2">The sequence shown here is derived from an EMBL/GenBank/DDBJ whole genome shotgun (WGS) entry which is preliminary data.</text>
</comment>
<evidence type="ECO:0000256" key="1">
    <source>
        <dbReference type="SAM" id="MobiDB-lite"/>
    </source>
</evidence>
<sequence>MEASVGSKDRHFRMTDPATTLMCGPGEDPRDMTPIVGTSLTCRDVYPVTVEGTCEEDHKLRAVWTKRSGGLCSWSPQEQPRQTAKCKRSVNGIASNDKVSHGLQKASESRIGMD</sequence>
<protein>
    <submittedName>
        <fullName evidence="2">Uncharacterized protein</fullName>
    </submittedName>
</protein>